<dbReference type="AlphaFoldDB" id="A0A6P1VQG1"/>
<gene>
    <name evidence="2" type="ORF">GJR95_01750</name>
</gene>
<dbReference type="RefSeq" id="WP_162384248.1">
    <property type="nucleotide sequence ID" value="NZ_CP045997.1"/>
</dbReference>
<reference evidence="2 3" key="1">
    <citation type="submission" date="2019-11" db="EMBL/GenBank/DDBJ databases">
        <title>Spirosoma endbachense sp. nov., isolated from a natural salt meadow.</title>
        <authorList>
            <person name="Rojas J."/>
            <person name="Ambika Manirajan B."/>
            <person name="Ratering S."/>
            <person name="Suarez C."/>
            <person name="Geissler-Plaum R."/>
            <person name="Schnell S."/>
        </authorList>
    </citation>
    <scope>NUCLEOTIDE SEQUENCE [LARGE SCALE GENOMIC DNA]</scope>
    <source>
        <strain evidence="2 3">I-24</strain>
    </source>
</reference>
<accession>A0A6P1VQG1</accession>
<name>A0A6P1VQG1_9BACT</name>
<feature type="region of interest" description="Disordered" evidence="1">
    <location>
        <begin position="16"/>
        <end position="43"/>
    </location>
</feature>
<evidence type="ECO:0000313" key="3">
    <source>
        <dbReference type="Proteomes" id="UP000464577"/>
    </source>
</evidence>
<evidence type="ECO:0000313" key="2">
    <source>
        <dbReference type="EMBL" id="QHV93829.1"/>
    </source>
</evidence>
<proteinExistence type="predicted"/>
<organism evidence="2 3">
    <name type="scientific">Spirosoma endbachense</name>
    <dbReference type="NCBI Taxonomy" id="2666025"/>
    <lineage>
        <taxon>Bacteria</taxon>
        <taxon>Pseudomonadati</taxon>
        <taxon>Bacteroidota</taxon>
        <taxon>Cytophagia</taxon>
        <taxon>Cytophagales</taxon>
        <taxon>Cytophagaceae</taxon>
        <taxon>Spirosoma</taxon>
    </lineage>
</organism>
<protein>
    <submittedName>
        <fullName evidence="2">Uncharacterized protein</fullName>
    </submittedName>
</protein>
<sequence length="61" mass="6911">MNDQVLRIASANRRIGEPSHRRTVASANRRIGEPSHRRTVASANRRIGEPSLGEPSWLFQF</sequence>
<keyword evidence="3" id="KW-1185">Reference proteome</keyword>
<evidence type="ECO:0000256" key="1">
    <source>
        <dbReference type="SAM" id="MobiDB-lite"/>
    </source>
</evidence>
<dbReference type="EMBL" id="CP045997">
    <property type="protein sequence ID" value="QHV93829.1"/>
    <property type="molecule type" value="Genomic_DNA"/>
</dbReference>
<dbReference type="KEGG" id="senf:GJR95_01750"/>
<dbReference type="Proteomes" id="UP000464577">
    <property type="component" value="Chromosome"/>
</dbReference>